<sequence>MVQRTLWGHTVDLEIPDDVFPSEERLKELDEIFDNPEHGYFPGTFQGKQIFYRKNLPKDGSSKPKGVIVYQHGIHGQSGHGMKCKDGRYTDVALRIREFTEAGFAVYAHDFLGHGFSEGTRFLIPSGDWKINRDDTVQFVNTVVMKEQADDVPLFLAGDSYGACVTIHAARWFQDHPEETPKSFHGILLNCPAIHGDLPPAPVVAVLRRLAVLFPSWTPFFMPHPISSERVWKEPEALEYFENLKDGLSLAGVPFCLGTALGLLEAIETVQAQAIPGFTIPFSINHGTEDYGVPISGSEYMMDKADTPAEDKALNKIEGAYHNLYTSEDAKDRMNLEMKWIKEQIEKQKQST</sequence>
<reference evidence="2" key="1">
    <citation type="submission" date="2020-06" db="EMBL/GenBank/DDBJ databases">
        <authorList>
            <consortium name="Plant Systems Biology data submission"/>
        </authorList>
    </citation>
    <scope>NUCLEOTIDE SEQUENCE</scope>
    <source>
        <strain evidence="2">D6</strain>
    </source>
</reference>
<accession>A0A9N8EX72</accession>
<dbReference type="SUPFAM" id="SSF53474">
    <property type="entry name" value="alpha/beta-Hydrolases"/>
    <property type="match status" value="1"/>
</dbReference>
<dbReference type="OrthoDB" id="2498029at2759"/>
<feature type="domain" description="Serine aminopeptidase S33" evidence="1">
    <location>
        <begin position="80"/>
        <end position="325"/>
    </location>
</feature>
<dbReference type="EMBL" id="CAICTM010001957">
    <property type="protein sequence ID" value="CAB9527221.1"/>
    <property type="molecule type" value="Genomic_DNA"/>
</dbReference>
<name>A0A9N8EX72_9STRA</name>
<evidence type="ECO:0000313" key="3">
    <source>
        <dbReference type="Proteomes" id="UP001153069"/>
    </source>
</evidence>
<comment type="caution">
    <text evidence="2">The sequence shown here is derived from an EMBL/GenBank/DDBJ whole genome shotgun (WGS) entry which is preliminary data.</text>
</comment>
<keyword evidence="3" id="KW-1185">Reference proteome</keyword>
<dbReference type="Gene3D" id="3.40.50.1820">
    <property type="entry name" value="alpha/beta hydrolase"/>
    <property type="match status" value="1"/>
</dbReference>
<gene>
    <name evidence="2" type="ORF">SEMRO_1959_G307960.1</name>
</gene>
<evidence type="ECO:0000259" key="1">
    <source>
        <dbReference type="Pfam" id="PF12146"/>
    </source>
</evidence>
<protein>
    <submittedName>
        <fullName evidence="2">Monoglyceride lipase</fullName>
    </submittedName>
</protein>
<dbReference type="InterPro" id="IPR022742">
    <property type="entry name" value="Hydrolase_4"/>
</dbReference>
<dbReference type="InterPro" id="IPR051044">
    <property type="entry name" value="MAG_DAG_Lipase"/>
</dbReference>
<dbReference type="Pfam" id="PF12146">
    <property type="entry name" value="Hydrolase_4"/>
    <property type="match status" value="1"/>
</dbReference>
<dbReference type="Proteomes" id="UP001153069">
    <property type="component" value="Unassembled WGS sequence"/>
</dbReference>
<dbReference type="AlphaFoldDB" id="A0A9N8EX72"/>
<dbReference type="PANTHER" id="PTHR11614">
    <property type="entry name" value="PHOSPHOLIPASE-RELATED"/>
    <property type="match status" value="1"/>
</dbReference>
<organism evidence="2 3">
    <name type="scientific">Seminavis robusta</name>
    <dbReference type="NCBI Taxonomy" id="568900"/>
    <lineage>
        <taxon>Eukaryota</taxon>
        <taxon>Sar</taxon>
        <taxon>Stramenopiles</taxon>
        <taxon>Ochrophyta</taxon>
        <taxon>Bacillariophyta</taxon>
        <taxon>Bacillariophyceae</taxon>
        <taxon>Bacillariophycidae</taxon>
        <taxon>Naviculales</taxon>
        <taxon>Naviculaceae</taxon>
        <taxon>Seminavis</taxon>
    </lineage>
</organism>
<dbReference type="InterPro" id="IPR029058">
    <property type="entry name" value="AB_hydrolase_fold"/>
</dbReference>
<proteinExistence type="predicted"/>
<evidence type="ECO:0000313" key="2">
    <source>
        <dbReference type="EMBL" id="CAB9527221.1"/>
    </source>
</evidence>